<keyword evidence="3" id="KW-0808">Transferase</keyword>
<accession>A0A7W5DZW9</accession>
<comment type="caution">
    <text evidence="3">The sequence shown here is derived from an EMBL/GenBank/DDBJ whole genome shotgun (WGS) entry which is preliminary data.</text>
</comment>
<dbReference type="InterPro" id="IPR025714">
    <property type="entry name" value="Methyltranfer_dom"/>
</dbReference>
<dbReference type="Pfam" id="PF13847">
    <property type="entry name" value="Methyltransf_31"/>
    <property type="match status" value="1"/>
</dbReference>
<evidence type="ECO:0000313" key="4">
    <source>
        <dbReference type="Proteomes" id="UP000536179"/>
    </source>
</evidence>
<evidence type="ECO:0000259" key="2">
    <source>
        <dbReference type="Pfam" id="PF21320"/>
    </source>
</evidence>
<feature type="domain" description="S-adenosylmethionine-dependent methyltransferase Rv2258c-like winged HTH" evidence="2">
    <location>
        <begin position="2"/>
        <end position="58"/>
    </location>
</feature>
<feature type="domain" description="Methyltransferase" evidence="1">
    <location>
        <begin position="132"/>
        <end position="247"/>
    </location>
</feature>
<evidence type="ECO:0000259" key="1">
    <source>
        <dbReference type="Pfam" id="PF13847"/>
    </source>
</evidence>
<dbReference type="EMBL" id="JACHXU010000011">
    <property type="protein sequence ID" value="MBB3207633.1"/>
    <property type="molecule type" value="Genomic_DNA"/>
</dbReference>
<dbReference type="Pfam" id="PF21320">
    <property type="entry name" value="WHD_Rv2258c"/>
    <property type="match status" value="1"/>
</dbReference>
<organism evidence="3 4">
    <name type="scientific">Aporhodopirellula rubra</name>
    <dbReference type="NCBI Taxonomy" id="980271"/>
    <lineage>
        <taxon>Bacteria</taxon>
        <taxon>Pseudomonadati</taxon>
        <taxon>Planctomycetota</taxon>
        <taxon>Planctomycetia</taxon>
        <taxon>Pirellulales</taxon>
        <taxon>Pirellulaceae</taxon>
        <taxon>Aporhodopirellula</taxon>
    </lineage>
</organism>
<gene>
    <name evidence="3" type="ORF">FHS27_003458</name>
</gene>
<dbReference type="RefSeq" id="WP_184305941.1">
    <property type="nucleotide sequence ID" value="NZ_JACHXU010000011.1"/>
</dbReference>
<protein>
    <submittedName>
        <fullName evidence="3">2-polyprenyl-3-methyl-5-hydroxy-6-metoxy-1, 4-benzoquinol methylase</fullName>
    </submittedName>
</protein>
<name>A0A7W5DZW9_9BACT</name>
<dbReference type="Gene3D" id="3.40.50.150">
    <property type="entry name" value="Vaccinia Virus protein VP39"/>
    <property type="match status" value="1"/>
</dbReference>
<dbReference type="CDD" id="cd02440">
    <property type="entry name" value="AdoMet_MTases"/>
    <property type="match status" value="1"/>
</dbReference>
<dbReference type="GO" id="GO:0008168">
    <property type="term" value="F:methyltransferase activity"/>
    <property type="evidence" value="ECO:0007669"/>
    <property type="project" value="UniProtKB-KW"/>
</dbReference>
<dbReference type="InterPro" id="IPR053173">
    <property type="entry name" value="SAM-binding_MTase"/>
</dbReference>
<proteinExistence type="predicted"/>
<evidence type="ECO:0000313" key="3">
    <source>
        <dbReference type="EMBL" id="MBB3207633.1"/>
    </source>
</evidence>
<dbReference type="PANTHER" id="PTHR45128:SF1">
    <property type="entry name" value="S-ADENOSYLMETHIONINE-DEPENDENT METHYLTRANSFERASE RV2258C"/>
    <property type="match status" value="1"/>
</dbReference>
<dbReference type="InterPro" id="IPR048711">
    <property type="entry name" value="WHD_Rv2258c"/>
</dbReference>
<sequence length="317" mass="34972">MSHMNRWATSAEIAETAQCHERYVREWLGIMVTGGIVALDSTAQTFFLPVHHAALLTRSSVANNFAKTFQFLAVLAEVETPIVECFQNGGGVPYEMFTRFHDVMAEDSDGNVVAALFDTVLPLAPGIVEKLERGIDVLDIGCGRGRALTAMAERFPNSRFVGRDLCREPIESAQAEIERRGLRNIRFEVADVSNECISNSFDFVTAFDVIHDQRDPAAVLARVREMLRPGGTFLMQDLQASSEMHENVGHPLGPFLYTVSTMHCMTVSLAQGGMGLGTVWGEQLAVQMLGEAGFENVAVQRLDRDIQNNWYVSQIAG</sequence>
<dbReference type="Proteomes" id="UP000536179">
    <property type="component" value="Unassembled WGS sequence"/>
</dbReference>
<dbReference type="GO" id="GO:0032259">
    <property type="term" value="P:methylation"/>
    <property type="evidence" value="ECO:0007669"/>
    <property type="project" value="UniProtKB-KW"/>
</dbReference>
<dbReference type="AlphaFoldDB" id="A0A7W5DZW9"/>
<keyword evidence="3" id="KW-0489">Methyltransferase</keyword>
<dbReference type="SUPFAM" id="SSF53335">
    <property type="entry name" value="S-adenosyl-L-methionine-dependent methyltransferases"/>
    <property type="match status" value="1"/>
</dbReference>
<keyword evidence="4" id="KW-1185">Reference proteome</keyword>
<dbReference type="InterPro" id="IPR029063">
    <property type="entry name" value="SAM-dependent_MTases_sf"/>
</dbReference>
<dbReference type="PANTHER" id="PTHR45128">
    <property type="entry name" value="METHYLTRANSFERASE TYPE 11"/>
    <property type="match status" value="1"/>
</dbReference>
<reference evidence="3 4" key="1">
    <citation type="submission" date="2020-08" db="EMBL/GenBank/DDBJ databases">
        <title>Genomic Encyclopedia of Type Strains, Phase III (KMG-III): the genomes of soil and plant-associated and newly described type strains.</title>
        <authorList>
            <person name="Whitman W."/>
        </authorList>
    </citation>
    <scope>NUCLEOTIDE SEQUENCE [LARGE SCALE GENOMIC DNA]</scope>
    <source>
        <strain evidence="3 4">CECT 8075</strain>
    </source>
</reference>